<dbReference type="Pfam" id="PF09926">
    <property type="entry name" value="DUF2158"/>
    <property type="match status" value="1"/>
</dbReference>
<evidence type="ECO:0000313" key="2">
    <source>
        <dbReference type="Proteomes" id="UP000537204"/>
    </source>
</evidence>
<sequence>MAKFTTGTILVLKSGGPKMTAGILKEDGYVNCFWFDHNQVLQEVTLHEDLLTEAVF</sequence>
<name>A0A7W8ZNT2_9SPHI</name>
<reference evidence="1 2" key="1">
    <citation type="submission" date="2020-08" db="EMBL/GenBank/DDBJ databases">
        <title>Genomic Encyclopedia of Type Strains, Phase IV (KMG-V): Genome sequencing to study the core and pangenomes of soil and plant-associated prokaryotes.</title>
        <authorList>
            <person name="Whitman W."/>
        </authorList>
    </citation>
    <scope>NUCLEOTIDE SEQUENCE [LARGE SCALE GENOMIC DNA]</scope>
    <source>
        <strain evidence="1 2">S3M1</strain>
    </source>
</reference>
<organism evidence="1 2">
    <name type="scientific">Pedobacter cryoconitis</name>
    <dbReference type="NCBI Taxonomy" id="188932"/>
    <lineage>
        <taxon>Bacteria</taxon>
        <taxon>Pseudomonadati</taxon>
        <taxon>Bacteroidota</taxon>
        <taxon>Sphingobacteriia</taxon>
        <taxon>Sphingobacteriales</taxon>
        <taxon>Sphingobacteriaceae</taxon>
        <taxon>Pedobacter</taxon>
    </lineage>
</organism>
<dbReference type="AlphaFoldDB" id="A0A7W8ZNT2"/>
<dbReference type="RefSeq" id="WP_183883331.1">
    <property type="nucleotide sequence ID" value="NZ_JACHCD010000001.1"/>
</dbReference>
<comment type="caution">
    <text evidence="1">The sequence shown here is derived from an EMBL/GenBank/DDBJ whole genome shotgun (WGS) entry which is preliminary data.</text>
</comment>
<accession>A0A7W8ZNT2</accession>
<gene>
    <name evidence="1" type="ORF">HDE68_003369</name>
</gene>
<evidence type="ECO:0000313" key="1">
    <source>
        <dbReference type="EMBL" id="MBB5637454.1"/>
    </source>
</evidence>
<dbReference type="Proteomes" id="UP000537204">
    <property type="component" value="Unassembled WGS sequence"/>
</dbReference>
<dbReference type="InterPro" id="IPR019226">
    <property type="entry name" value="DUF2158"/>
</dbReference>
<dbReference type="EMBL" id="JACHCE010000005">
    <property type="protein sequence ID" value="MBB5637454.1"/>
    <property type="molecule type" value="Genomic_DNA"/>
</dbReference>
<proteinExistence type="predicted"/>
<protein>
    <submittedName>
        <fullName evidence="1">Uncharacterized protein YodC (DUF2158 family)</fullName>
    </submittedName>
</protein>